<accession>A0ABR5BKL7</accession>
<feature type="region of interest" description="Disordered" evidence="2">
    <location>
        <begin position="349"/>
        <end position="410"/>
    </location>
</feature>
<comment type="cofactor">
    <cofactor evidence="1">
        <name>Mg(2+)</name>
        <dbReference type="ChEBI" id="CHEBI:18420"/>
    </cofactor>
</comment>
<dbReference type="EMBL" id="KN848812">
    <property type="protein sequence ID" value="KIR76186.1"/>
    <property type="molecule type" value="Genomic_DNA"/>
</dbReference>
<sequence length="675" mass="71787">MSKPKPGLGKGIGKGIARTLSVAHATPDYSLIPTWDPPDIVLSHSARLRHPPASTRLPIFRISAVPRPYLSQPYPYPYPCSYSYSTLSASAPAPAQPMPVLYPYPSLPSSTNIDVLLSALELNSHTSYISIFNSSSNTLDSSPCSSSPSSGSSSSARPNIPPVPYSSARPCDPPSPRSAQQSLKSRSLNSLSSSLDSSSTTPPPPAHASGGGSDGAGTFGAVISPLATCDGGGLPSSSFIFHLGASGLAKDRPRTSSSSPSPTRPSIPPRPRSFPLHPILSPPSSALHSVSIGEDSYFTRPDGLCIADGVGAWARSGRGGADAGRWSALMTHFCEEEVGDWWSGKDVYLKDPKGKGKDKGKERDKSSSVENKGSSGNKAHGESKDKGKGKSSGVEEEVAEGEKERRPLDPVEIMQRGYEKCLSCAISELTRPLPLPAFLLLHIPSKQGINGSSTCLLALLHNSTLHIANLGDCCLLLIRGGKVVFRTEEMQHAFNFPLQVGTHSRDEPMKDAMRFDVPVKKGDIVIVASDGLMDNMFDEDILEVLSQLSPPPSPSPSPSPPPPHPPSSTHTHSHSHIHTHAHTLTLNPQKASEALCTRARQISETTTTTTPFMCAAIEEGIDFVGGKKDDISVLVGVVGVRNLKDLSVKDGLAGVEEQGQAQGKEREKERLMLYH</sequence>
<keyword evidence="5" id="KW-1185">Reference proteome</keyword>
<feature type="region of interest" description="Disordered" evidence="2">
    <location>
        <begin position="546"/>
        <end position="581"/>
    </location>
</feature>
<dbReference type="InterPro" id="IPR036457">
    <property type="entry name" value="PPM-type-like_dom_sf"/>
</dbReference>
<feature type="domain" description="PPM-type phosphatase" evidence="3">
    <location>
        <begin position="279"/>
        <end position="638"/>
    </location>
</feature>
<dbReference type="InterPro" id="IPR001932">
    <property type="entry name" value="PPM-type_phosphatase-like_dom"/>
</dbReference>
<protein>
    <recommendedName>
        <fullName evidence="1">Protein phosphatase</fullName>
        <ecNumber evidence="1">3.1.3.16</ecNumber>
    </recommendedName>
</protein>
<feature type="compositionally biased region" description="Basic residues" evidence="2">
    <location>
        <begin position="571"/>
        <end position="581"/>
    </location>
</feature>
<evidence type="ECO:0000259" key="3">
    <source>
        <dbReference type="PROSITE" id="PS51746"/>
    </source>
</evidence>
<dbReference type="Gene3D" id="3.60.40.10">
    <property type="entry name" value="PPM-type phosphatase domain"/>
    <property type="match status" value="1"/>
</dbReference>
<dbReference type="SMART" id="SM00332">
    <property type="entry name" value="PP2Cc"/>
    <property type="match status" value="1"/>
</dbReference>
<feature type="compositionally biased region" description="Low complexity" evidence="2">
    <location>
        <begin position="137"/>
        <end position="158"/>
    </location>
</feature>
<comment type="catalytic activity">
    <reaction evidence="1">
        <text>O-phospho-L-threonyl-[protein] + H2O = L-threonyl-[protein] + phosphate</text>
        <dbReference type="Rhea" id="RHEA:47004"/>
        <dbReference type="Rhea" id="RHEA-COMP:11060"/>
        <dbReference type="Rhea" id="RHEA-COMP:11605"/>
        <dbReference type="ChEBI" id="CHEBI:15377"/>
        <dbReference type="ChEBI" id="CHEBI:30013"/>
        <dbReference type="ChEBI" id="CHEBI:43474"/>
        <dbReference type="ChEBI" id="CHEBI:61977"/>
        <dbReference type="EC" id="3.1.3.16"/>
    </reaction>
</comment>
<reference evidence="4 5" key="1">
    <citation type="submission" date="2015-01" db="EMBL/GenBank/DDBJ databases">
        <title>The Genome Sequence of Cryptococcus gattii EJB2.</title>
        <authorList>
            <consortium name="The Broad Institute Genomics Platform"/>
            <person name="Cuomo C."/>
            <person name="Litvintseva A."/>
            <person name="Chen Y."/>
            <person name="Heitman J."/>
            <person name="Sun S."/>
            <person name="Springer D."/>
            <person name="Dromer F."/>
            <person name="Young S."/>
            <person name="Zeng Q."/>
            <person name="Gargeya S."/>
            <person name="Abouelleil A."/>
            <person name="Alvarado L."/>
            <person name="Chapman S.B."/>
            <person name="Gainer-Dewar J."/>
            <person name="Goldberg J."/>
            <person name="Griggs A."/>
            <person name="Gujja S."/>
            <person name="Hansen M."/>
            <person name="Howarth C."/>
            <person name="Imamovic A."/>
            <person name="Larimer J."/>
            <person name="Murphy C."/>
            <person name="Naylor J."/>
            <person name="Pearson M."/>
            <person name="Priest M."/>
            <person name="Roberts A."/>
            <person name="Saif S."/>
            <person name="Shea T."/>
            <person name="Sykes S."/>
            <person name="Wortman J."/>
            <person name="Nusbaum C."/>
            <person name="Birren B."/>
        </authorList>
    </citation>
    <scope>NUCLEOTIDE SEQUENCE [LARGE SCALE GENOMIC DNA]</scope>
    <source>
        <strain evidence="4 5">EJB2</strain>
    </source>
</reference>
<proteinExistence type="inferred from homology"/>
<evidence type="ECO:0000313" key="5">
    <source>
        <dbReference type="Proteomes" id="UP000054272"/>
    </source>
</evidence>
<keyword evidence="1" id="KW-0378">Hydrolase</keyword>
<feature type="compositionally biased region" description="Basic and acidic residues" evidence="2">
    <location>
        <begin position="349"/>
        <end position="367"/>
    </location>
</feature>
<feature type="region of interest" description="Disordered" evidence="2">
    <location>
        <begin position="137"/>
        <end position="214"/>
    </location>
</feature>
<dbReference type="PANTHER" id="PTHR12320:SF84">
    <property type="entry name" value="PROTEIN PHOSPHATASE"/>
    <property type="match status" value="1"/>
</dbReference>
<keyword evidence="1" id="KW-0460">Magnesium</keyword>
<evidence type="ECO:0000256" key="2">
    <source>
        <dbReference type="SAM" id="MobiDB-lite"/>
    </source>
</evidence>
<dbReference type="PROSITE" id="PS51746">
    <property type="entry name" value="PPM_2"/>
    <property type="match status" value="1"/>
</dbReference>
<evidence type="ECO:0000313" key="4">
    <source>
        <dbReference type="EMBL" id="KIR76186.1"/>
    </source>
</evidence>
<feature type="compositionally biased region" description="Pro residues" evidence="2">
    <location>
        <begin position="262"/>
        <end position="272"/>
    </location>
</feature>
<organism evidence="4 5">
    <name type="scientific">Cryptococcus gattii EJB2</name>
    <dbReference type="NCBI Taxonomy" id="1296103"/>
    <lineage>
        <taxon>Eukaryota</taxon>
        <taxon>Fungi</taxon>
        <taxon>Dikarya</taxon>
        <taxon>Basidiomycota</taxon>
        <taxon>Agaricomycotina</taxon>
        <taxon>Tremellomycetes</taxon>
        <taxon>Tremellales</taxon>
        <taxon>Cryptococcaceae</taxon>
        <taxon>Cryptococcus</taxon>
        <taxon>Cryptococcus gattii species complex</taxon>
    </lineage>
</organism>
<feature type="compositionally biased region" description="Low complexity" evidence="2">
    <location>
        <begin position="182"/>
        <end position="200"/>
    </location>
</feature>
<comment type="similarity">
    <text evidence="1">Belongs to the PP2C family.</text>
</comment>
<dbReference type="SUPFAM" id="SSF81606">
    <property type="entry name" value="PP2C-like"/>
    <property type="match status" value="1"/>
</dbReference>
<gene>
    <name evidence="4" type="ORF">I306_06876</name>
</gene>
<keyword evidence="1" id="KW-0479">Metal-binding</keyword>
<dbReference type="PANTHER" id="PTHR12320">
    <property type="entry name" value="PROTEIN PHOSPHATASE 2C"/>
    <property type="match status" value="1"/>
</dbReference>
<feature type="compositionally biased region" description="Basic and acidic residues" evidence="2">
    <location>
        <begin position="379"/>
        <end position="388"/>
    </location>
</feature>
<comment type="cofactor">
    <cofactor evidence="1">
        <name>Mn(2+)</name>
        <dbReference type="ChEBI" id="CHEBI:29035"/>
    </cofactor>
</comment>
<evidence type="ECO:0000256" key="1">
    <source>
        <dbReference type="RuleBase" id="RU366020"/>
    </source>
</evidence>
<dbReference type="EC" id="3.1.3.16" evidence="1"/>
<feature type="region of interest" description="Disordered" evidence="2">
    <location>
        <begin position="249"/>
        <end position="280"/>
    </location>
</feature>
<keyword evidence="1" id="KW-0464">Manganese</keyword>
<keyword evidence="1" id="KW-0904">Protein phosphatase</keyword>
<dbReference type="InterPro" id="IPR039123">
    <property type="entry name" value="PPTC7"/>
</dbReference>
<feature type="compositionally biased region" description="Pro residues" evidence="2">
    <location>
        <begin position="549"/>
        <end position="566"/>
    </location>
</feature>
<feature type="compositionally biased region" description="Basic and acidic residues" evidence="2">
    <location>
        <begin position="400"/>
        <end position="409"/>
    </location>
</feature>
<dbReference type="Proteomes" id="UP000054272">
    <property type="component" value="Unassembled WGS sequence"/>
</dbReference>
<comment type="catalytic activity">
    <reaction evidence="1">
        <text>O-phospho-L-seryl-[protein] + H2O = L-seryl-[protein] + phosphate</text>
        <dbReference type="Rhea" id="RHEA:20629"/>
        <dbReference type="Rhea" id="RHEA-COMP:9863"/>
        <dbReference type="Rhea" id="RHEA-COMP:11604"/>
        <dbReference type="ChEBI" id="CHEBI:15377"/>
        <dbReference type="ChEBI" id="CHEBI:29999"/>
        <dbReference type="ChEBI" id="CHEBI:43474"/>
        <dbReference type="ChEBI" id="CHEBI:83421"/>
        <dbReference type="EC" id="3.1.3.16"/>
    </reaction>
</comment>
<name>A0ABR5BKL7_9TREE</name>
<dbReference type="SMART" id="SM00331">
    <property type="entry name" value="PP2C_SIG"/>
    <property type="match status" value="1"/>
</dbReference>